<proteinExistence type="predicted"/>
<dbReference type="InterPro" id="IPR011008">
    <property type="entry name" value="Dimeric_a/b-barrel"/>
</dbReference>
<dbReference type="RefSeq" id="WP_193536262.1">
    <property type="nucleotide sequence ID" value="NZ_JADCLJ010000020.1"/>
</dbReference>
<accession>A0ABR9QJ26</accession>
<dbReference type="EMBL" id="JADCLJ010000020">
    <property type="protein sequence ID" value="MBE4908501.1"/>
    <property type="molecule type" value="Genomic_DNA"/>
</dbReference>
<protein>
    <submittedName>
        <fullName evidence="2">Antibiotic biosynthesis monooxygenase</fullName>
    </submittedName>
</protein>
<dbReference type="Proteomes" id="UP001516662">
    <property type="component" value="Unassembled WGS sequence"/>
</dbReference>
<comment type="caution">
    <text evidence="2">The sequence shown here is derived from an EMBL/GenBank/DDBJ whole genome shotgun (WGS) entry which is preliminary data.</text>
</comment>
<dbReference type="Pfam" id="PF03992">
    <property type="entry name" value="ABM"/>
    <property type="match status" value="1"/>
</dbReference>
<keyword evidence="2" id="KW-0560">Oxidoreductase</keyword>
<gene>
    <name evidence="2" type="ORF">IMZ08_10580</name>
</gene>
<dbReference type="SUPFAM" id="SSF54909">
    <property type="entry name" value="Dimeric alpha+beta barrel"/>
    <property type="match status" value="1"/>
</dbReference>
<organism evidence="2 3">
    <name type="scientific">Litchfieldia luteola</name>
    <dbReference type="NCBI Taxonomy" id="682179"/>
    <lineage>
        <taxon>Bacteria</taxon>
        <taxon>Bacillati</taxon>
        <taxon>Bacillota</taxon>
        <taxon>Bacilli</taxon>
        <taxon>Bacillales</taxon>
        <taxon>Bacillaceae</taxon>
        <taxon>Litchfieldia</taxon>
    </lineage>
</organism>
<evidence type="ECO:0000313" key="2">
    <source>
        <dbReference type="EMBL" id="MBE4908501.1"/>
    </source>
</evidence>
<dbReference type="PANTHER" id="PTHR33336">
    <property type="entry name" value="QUINOL MONOOXYGENASE YGIN-RELATED"/>
    <property type="match status" value="1"/>
</dbReference>
<dbReference type="InterPro" id="IPR007138">
    <property type="entry name" value="ABM_dom"/>
</dbReference>
<name>A0ABR9QJ26_9BACI</name>
<evidence type="ECO:0000313" key="3">
    <source>
        <dbReference type="Proteomes" id="UP001516662"/>
    </source>
</evidence>
<evidence type="ECO:0000259" key="1">
    <source>
        <dbReference type="PROSITE" id="PS51725"/>
    </source>
</evidence>
<keyword evidence="3" id="KW-1185">Reference proteome</keyword>
<sequence length="101" mass="11277">MNKFSLFGKFTVQEGKREEMVDILLEAAKSMKDLDGCEIYLVNISDSEPNTVYVYEVWNDETAHQASLTLESTQTLITRAKPIISGMERIGTLKTMGGKGI</sequence>
<dbReference type="GO" id="GO:0004497">
    <property type="term" value="F:monooxygenase activity"/>
    <property type="evidence" value="ECO:0007669"/>
    <property type="project" value="UniProtKB-KW"/>
</dbReference>
<dbReference type="Gene3D" id="3.30.70.100">
    <property type="match status" value="1"/>
</dbReference>
<dbReference type="InterPro" id="IPR050744">
    <property type="entry name" value="AI-2_Isomerase_LsrG"/>
</dbReference>
<dbReference type="PROSITE" id="PS51725">
    <property type="entry name" value="ABM"/>
    <property type="match status" value="1"/>
</dbReference>
<dbReference type="PANTHER" id="PTHR33336:SF14">
    <property type="entry name" value="ANTIBIOTIC BIOSYNTHESIS MONOOXYGENASE"/>
    <property type="match status" value="1"/>
</dbReference>
<keyword evidence="2" id="KW-0503">Monooxygenase</keyword>
<feature type="domain" description="ABM" evidence="1">
    <location>
        <begin position="4"/>
        <end position="93"/>
    </location>
</feature>
<reference evidence="2 3" key="1">
    <citation type="submission" date="2020-10" db="EMBL/GenBank/DDBJ databases">
        <title>Bacillus sp. HD4P25, an endophyte from a halophyte.</title>
        <authorList>
            <person name="Sun J.-Q."/>
        </authorList>
    </citation>
    <scope>NUCLEOTIDE SEQUENCE [LARGE SCALE GENOMIC DNA]</scope>
    <source>
        <strain evidence="2 3">YIM 93174</strain>
    </source>
</reference>